<dbReference type="AlphaFoldDB" id="A0A8X6F0B6"/>
<comment type="caution">
    <text evidence="7">The sequence shown here is derived from an EMBL/GenBank/DDBJ whole genome shotgun (WGS) entry which is preliminary data.</text>
</comment>
<dbReference type="EMBL" id="BMAO01010263">
    <property type="protein sequence ID" value="GFQ65981.1"/>
    <property type="molecule type" value="Genomic_DNA"/>
</dbReference>
<comment type="subcellular location">
    <subcellularLocation>
        <location evidence="1">Nucleus</location>
    </subcellularLocation>
</comment>
<feature type="compositionally biased region" description="Basic residues" evidence="4">
    <location>
        <begin position="1153"/>
        <end position="1166"/>
    </location>
</feature>
<dbReference type="InterPro" id="IPR057860">
    <property type="entry name" value="HEAT_RRP12_N"/>
</dbReference>
<dbReference type="InterPro" id="IPR052087">
    <property type="entry name" value="RRP12"/>
</dbReference>
<dbReference type="Pfam" id="PF08161">
    <property type="entry name" value="RRP12_HEAT"/>
    <property type="match status" value="1"/>
</dbReference>
<feature type="region of interest" description="Disordered" evidence="4">
    <location>
        <begin position="1145"/>
        <end position="1166"/>
    </location>
</feature>
<dbReference type="PANTHER" id="PTHR48287">
    <property type="entry name" value="ARM REPEAT SUPERFAMILY PROTEIN"/>
    <property type="match status" value="1"/>
</dbReference>
<feature type="compositionally biased region" description="Acidic residues" evidence="4">
    <location>
        <begin position="947"/>
        <end position="958"/>
    </location>
</feature>
<feature type="compositionally biased region" description="Basic and acidic residues" evidence="4">
    <location>
        <begin position="1001"/>
        <end position="1023"/>
    </location>
</feature>
<feature type="region of interest" description="Disordered" evidence="4">
    <location>
        <begin position="1001"/>
        <end position="1044"/>
    </location>
</feature>
<organism evidence="7 8">
    <name type="scientific">Trichonephila clavata</name>
    <name type="common">Joro spider</name>
    <name type="synonym">Nephila clavata</name>
    <dbReference type="NCBI Taxonomy" id="2740835"/>
    <lineage>
        <taxon>Eukaryota</taxon>
        <taxon>Metazoa</taxon>
        <taxon>Ecdysozoa</taxon>
        <taxon>Arthropoda</taxon>
        <taxon>Chelicerata</taxon>
        <taxon>Arachnida</taxon>
        <taxon>Araneae</taxon>
        <taxon>Araneomorphae</taxon>
        <taxon>Entelegynae</taxon>
        <taxon>Araneoidea</taxon>
        <taxon>Nephilidae</taxon>
        <taxon>Trichonephila</taxon>
    </lineage>
</organism>
<protein>
    <submittedName>
        <fullName evidence="7">RRP12-like protein</fullName>
    </submittedName>
</protein>
<feature type="domain" description="RRP12 HEAT" evidence="5">
    <location>
        <begin position="311"/>
        <end position="572"/>
    </location>
</feature>
<evidence type="ECO:0000256" key="2">
    <source>
        <dbReference type="ARBA" id="ARBA00007690"/>
    </source>
</evidence>
<dbReference type="InterPro" id="IPR012978">
    <property type="entry name" value="HEAT_RRP12"/>
</dbReference>
<evidence type="ECO:0000256" key="1">
    <source>
        <dbReference type="ARBA" id="ARBA00004123"/>
    </source>
</evidence>
<dbReference type="InterPro" id="IPR011989">
    <property type="entry name" value="ARM-like"/>
</dbReference>
<evidence type="ECO:0000313" key="7">
    <source>
        <dbReference type="EMBL" id="GFQ65981.1"/>
    </source>
</evidence>
<keyword evidence="3" id="KW-0539">Nucleus</keyword>
<dbReference type="InterPro" id="IPR016024">
    <property type="entry name" value="ARM-type_fold"/>
</dbReference>
<dbReference type="OrthoDB" id="2192888at2759"/>
<feature type="region of interest" description="Disordered" evidence="4">
    <location>
        <begin position="1056"/>
        <end position="1081"/>
    </location>
</feature>
<dbReference type="Proteomes" id="UP000887116">
    <property type="component" value="Unassembled WGS sequence"/>
</dbReference>
<feature type="non-terminal residue" evidence="7">
    <location>
        <position position="1166"/>
    </location>
</feature>
<dbReference type="Gene3D" id="1.25.10.10">
    <property type="entry name" value="Leucine-rich Repeat Variant"/>
    <property type="match status" value="2"/>
</dbReference>
<evidence type="ECO:0000256" key="4">
    <source>
        <dbReference type="SAM" id="MobiDB-lite"/>
    </source>
</evidence>
<dbReference type="GO" id="GO:0005634">
    <property type="term" value="C:nucleus"/>
    <property type="evidence" value="ECO:0007669"/>
    <property type="project" value="UniProtKB-SubCell"/>
</dbReference>
<name>A0A8X6F0B6_TRICU</name>
<accession>A0A8X6F0B6</accession>
<feature type="domain" description="RRP12 N-terminal HEAT" evidence="6">
    <location>
        <begin position="11"/>
        <end position="244"/>
    </location>
</feature>
<feature type="region of interest" description="Disordered" evidence="4">
    <location>
        <begin position="1087"/>
        <end position="1106"/>
    </location>
</feature>
<reference evidence="7" key="1">
    <citation type="submission" date="2020-07" db="EMBL/GenBank/DDBJ databases">
        <title>Multicomponent nature underlies the extraordinary mechanical properties of spider dragline silk.</title>
        <authorList>
            <person name="Kono N."/>
            <person name="Nakamura H."/>
            <person name="Mori M."/>
            <person name="Yoshida Y."/>
            <person name="Ohtoshi R."/>
            <person name="Malay A.D."/>
            <person name="Moran D.A.P."/>
            <person name="Tomita M."/>
            <person name="Numata K."/>
            <person name="Arakawa K."/>
        </authorList>
    </citation>
    <scope>NUCLEOTIDE SEQUENCE</scope>
</reference>
<dbReference type="PANTHER" id="PTHR48287:SF1">
    <property type="entry name" value="ARM REPEAT SUPERFAMILY PROTEIN"/>
    <property type="match status" value="1"/>
</dbReference>
<gene>
    <name evidence="7" type="primary">Rrp12</name>
    <name evidence="7" type="ORF">TNCT_66431</name>
</gene>
<keyword evidence="8" id="KW-1185">Reference proteome</keyword>
<evidence type="ECO:0000259" key="6">
    <source>
        <dbReference type="Pfam" id="PF25772"/>
    </source>
</evidence>
<feature type="region of interest" description="Disordered" evidence="4">
    <location>
        <begin position="905"/>
        <end position="970"/>
    </location>
</feature>
<feature type="compositionally biased region" description="Basic and acidic residues" evidence="4">
    <location>
        <begin position="1030"/>
        <end position="1044"/>
    </location>
</feature>
<dbReference type="Pfam" id="PF25772">
    <property type="entry name" value="HEAT_RRP12_N"/>
    <property type="match status" value="1"/>
</dbReference>
<proteinExistence type="inferred from homology"/>
<evidence type="ECO:0000259" key="5">
    <source>
        <dbReference type="Pfam" id="PF08161"/>
    </source>
</evidence>
<evidence type="ECO:0000313" key="8">
    <source>
        <dbReference type="Proteomes" id="UP000887116"/>
    </source>
</evidence>
<dbReference type="SUPFAM" id="SSF48371">
    <property type="entry name" value="ARM repeat"/>
    <property type="match status" value="2"/>
</dbReference>
<comment type="similarity">
    <text evidence="2">Belongs to the RRP12 family.</text>
</comment>
<feature type="compositionally biased region" description="Basic and acidic residues" evidence="4">
    <location>
        <begin position="930"/>
        <end position="941"/>
    </location>
</feature>
<sequence length="1166" mass="133231">LQRNWNPRSLLHKEMIAVIAAVAEILKNNEEEETEANYFAALMTTLDVVDTDESVTAVVCLLAMIAKRMNESILKSQSKKVIETIAKLLIKYMNSDHCALLRNLLTIVYSFMKVKTQWTESTDELKIVLEFTTHHKAKVRKVAQQVIKSLLRNYKTESSTTHPCTNLIAKFCIEKLGSAAGLGKSKSKDIFYMLQLIQEIISVFPTSSIKKCCETIFKIMTLSNSMVTLCGFKSLHGLFYSNNVNLPSDLNARIITALYDYQPHIKDSENLILWIQLMGKALMNLYSLDEKLGISHLPQFFSVAIKCLLNDTENVMMTVRTTLIFLLQNCFETINEESFDDHKKTAIYKMFHSVEEALGYQYHKAWGHVLLILGGFFEVVGKYCKDVMKKCLKSLGDLHDSYNFPYIPALEKALGIAIEHMGPRIVLEAIPLQFDGEKPDFPMSWMLPLLRNHVKRTELKFFFDYFLKLAIKIRSKILVLEQEKKPVESKLFEVVSSQIWSLLPGFCKEPTDLKSCFKEYARTLGEVIKTDPSLRLTVLNALRQLIRNDENKEELAKYAKNYLPILFNLYLTESKTKAEEAIRLAVFETCKCYLCITDKQLVSTFFEKAIEKVRSAEFGIFIQQASIDLCKAMVFCIQKDQLQELYEICKSLLKDPNHTTKKKAYSVIKDICSSESEVCQGFVKENMKDLRLLLSETVSGLTPATRALRLNCLENIVSQSTEDVKSAILDITPEAVLCTKENSIKARAAAYELLVAIGHAMLRMSSNSKEGMKEYITCLLAGLAGSPHYVSASILSIGRVIYEFKDELNSDIIDNLINIIGELLLVKSREIVTSALSFFKILFAVLDTDALAQHVQPMITSLTSIPEVHQRSFRFKTKEIFIKLVRKFGYEMIFKMMPENYHKQLQNIRKTEARKKRKKNMINEDSESDSELHMPSKKTDDISDLLADSDDDLPDDEVPEKTQKSRRKKFLAPRLEEKAEDDIVDLLDPAVNKRLLTVRAENKSQPKKRSDDFLISEDGRLIIEDEEEKTESNDKGEKDEKTEVLQELGISVKKNKRKFKGEDDEDDHEVEAGSLSQVHKGIHRTLEPKAKRRRPGEEYKAKKAGGDVKKGKFDPYAYIPFNKQLLNRRKQIKVKGQFKSIVRAAKKGAVTGMKRKSREAKRKKNH</sequence>
<evidence type="ECO:0000256" key="3">
    <source>
        <dbReference type="ARBA" id="ARBA00023242"/>
    </source>
</evidence>